<proteinExistence type="predicted"/>
<keyword evidence="3" id="KW-1185">Reference proteome</keyword>
<evidence type="ECO:0000313" key="3">
    <source>
        <dbReference type="Proteomes" id="UP000319349"/>
    </source>
</evidence>
<dbReference type="EMBL" id="CP038228">
    <property type="protein sequence ID" value="QDI02505.1"/>
    <property type="molecule type" value="Genomic_DNA"/>
</dbReference>
<dbReference type="AlphaFoldDB" id="A0A514E965"/>
<sequence length="65" mass="7168">MRELGKILTAFFIPMINTCIECICGFLFSLLNGESGQSCDEGLVPKIFDFHVGVFDRGGLLLVIE</sequence>
<protein>
    <submittedName>
        <fullName evidence="2">Uncharacterized protein</fullName>
    </submittedName>
</protein>
<gene>
    <name evidence="2" type="ORF">E4A48_01240</name>
</gene>
<feature type="transmembrane region" description="Helical" evidence="1">
    <location>
        <begin position="7"/>
        <end position="31"/>
    </location>
</feature>
<keyword evidence="1" id="KW-0812">Transmembrane</keyword>
<reference evidence="2 3" key="1">
    <citation type="submission" date="2019-03" db="EMBL/GenBank/DDBJ databases">
        <title>Tal1 in Xanthomonas translucens pv. cerealis Contributes to Virulence in Bacterial Leaf Streak of Wheat.</title>
        <authorList>
            <person name="Shah S.M.A."/>
            <person name="Haq F."/>
            <person name="Ma W."/>
            <person name="Xu X."/>
            <person name="Wang S."/>
            <person name="Xu Z."/>
            <person name="Zou L."/>
            <person name="Zhu B."/>
            <person name="Chen G."/>
        </authorList>
    </citation>
    <scope>NUCLEOTIDE SEQUENCE [LARGE SCALE GENOMIC DNA]</scope>
    <source>
        <strain evidence="2 3">01</strain>
    </source>
</reference>
<keyword evidence="1" id="KW-0472">Membrane</keyword>
<keyword evidence="1" id="KW-1133">Transmembrane helix</keyword>
<dbReference type="Proteomes" id="UP000319349">
    <property type="component" value="Chromosome"/>
</dbReference>
<organism evidence="2 3">
    <name type="scientific">Xanthomonas cerealis pv. cerealis</name>
    <dbReference type="NCBI Taxonomy" id="152263"/>
    <lineage>
        <taxon>Bacteria</taxon>
        <taxon>Pseudomonadati</taxon>
        <taxon>Pseudomonadota</taxon>
        <taxon>Gammaproteobacteria</taxon>
        <taxon>Lysobacterales</taxon>
        <taxon>Lysobacteraceae</taxon>
        <taxon>Xanthomonas</taxon>
        <taxon>Xanthomonas translucens group</taxon>
        <taxon>Xanthomonas cerealis</taxon>
    </lineage>
</organism>
<name>A0A514E965_9XANT</name>
<evidence type="ECO:0000256" key="1">
    <source>
        <dbReference type="SAM" id="Phobius"/>
    </source>
</evidence>
<accession>A0A514E965</accession>
<evidence type="ECO:0000313" key="2">
    <source>
        <dbReference type="EMBL" id="QDI02505.1"/>
    </source>
</evidence>